<organism evidence="5 6">
    <name type="scientific">Amycolatopsis taiwanensis</name>
    <dbReference type="NCBI Taxonomy" id="342230"/>
    <lineage>
        <taxon>Bacteria</taxon>
        <taxon>Bacillati</taxon>
        <taxon>Actinomycetota</taxon>
        <taxon>Actinomycetes</taxon>
        <taxon>Pseudonocardiales</taxon>
        <taxon>Pseudonocardiaceae</taxon>
        <taxon>Amycolatopsis</taxon>
    </lineage>
</organism>
<sequence>MTKWRTAVDRALAPIGLTHAQFSVLGSLSGLSRTGQEPSQRELADVTGLEPVYVSKLVRALEKAGIVRRPVDPRDPRAVRLSLTDHGRKVAAEAIDRVHAIHQELTGPIGGPDGEHDRRLREILLALLGETPSLHEKKGTNMTAPTTVISRDISVAGTATRSLLDTLLDRNGLTFHQWVTLRTTVAHASATRETIIKEAAGIDENVVRGALDKIEADGLIGPDGDGLAPTAKGREVVQRIAEETARIASELYGGMSEEDLVTAKRVLEQVIERAGKVRASL</sequence>
<evidence type="ECO:0000256" key="3">
    <source>
        <dbReference type="ARBA" id="ARBA00023163"/>
    </source>
</evidence>
<dbReference type="InterPro" id="IPR036388">
    <property type="entry name" value="WH-like_DNA-bd_sf"/>
</dbReference>
<comment type="caution">
    <text evidence="5">The sequence shown here is derived from an EMBL/GenBank/DDBJ whole genome shotgun (WGS) entry which is preliminary data.</text>
</comment>
<name>A0A9W6QYH6_9PSEU</name>
<dbReference type="PROSITE" id="PS50995">
    <property type="entry name" value="HTH_MARR_2"/>
    <property type="match status" value="1"/>
</dbReference>
<dbReference type="SMART" id="SM00347">
    <property type="entry name" value="HTH_MARR"/>
    <property type="match status" value="2"/>
</dbReference>
<dbReference type="InterPro" id="IPR000835">
    <property type="entry name" value="HTH_MarR-typ"/>
</dbReference>
<dbReference type="Gene3D" id="1.10.10.10">
    <property type="entry name" value="Winged helix-like DNA-binding domain superfamily/Winged helix DNA-binding domain"/>
    <property type="match status" value="2"/>
</dbReference>
<dbReference type="AlphaFoldDB" id="A0A9W6QYH6"/>
<feature type="domain" description="HTH marR-type" evidence="4">
    <location>
        <begin position="1"/>
        <end position="129"/>
    </location>
</feature>
<dbReference type="EMBL" id="BSTI01000002">
    <property type="protein sequence ID" value="GLY64300.1"/>
    <property type="molecule type" value="Genomic_DNA"/>
</dbReference>
<dbReference type="GO" id="GO:0003700">
    <property type="term" value="F:DNA-binding transcription factor activity"/>
    <property type="evidence" value="ECO:0007669"/>
    <property type="project" value="InterPro"/>
</dbReference>
<dbReference type="InterPro" id="IPR039422">
    <property type="entry name" value="MarR/SlyA-like"/>
</dbReference>
<protein>
    <recommendedName>
        <fullName evidence="4">HTH marR-type domain-containing protein</fullName>
    </recommendedName>
</protein>
<dbReference type="Pfam" id="PF12802">
    <property type="entry name" value="MarR_2"/>
    <property type="match status" value="1"/>
</dbReference>
<gene>
    <name evidence="5" type="ORF">Atai01_09190</name>
</gene>
<keyword evidence="3" id="KW-0804">Transcription</keyword>
<dbReference type="SUPFAM" id="SSF46785">
    <property type="entry name" value="Winged helix' DNA-binding domain"/>
    <property type="match status" value="2"/>
</dbReference>
<dbReference type="InterPro" id="IPR036390">
    <property type="entry name" value="WH_DNA-bd_sf"/>
</dbReference>
<dbReference type="GO" id="GO:0003677">
    <property type="term" value="F:DNA binding"/>
    <property type="evidence" value="ECO:0007669"/>
    <property type="project" value="UniProtKB-KW"/>
</dbReference>
<evidence type="ECO:0000313" key="5">
    <source>
        <dbReference type="EMBL" id="GLY64300.1"/>
    </source>
</evidence>
<dbReference type="PANTHER" id="PTHR33164">
    <property type="entry name" value="TRANSCRIPTIONAL REGULATOR, MARR FAMILY"/>
    <property type="match status" value="1"/>
</dbReference>
<dbReference type="GO" id="GO:0006950">
    <property type="term" value="P:response to stress"/>
    <property type="evidence" value="ECO:0007669"/>
    <property type="project" value="TreeGrafter"/>
</dbReference>
<accession>A0A9W6QYH6</accession>
<dbReference type="Proteomes" id="UP001165136">
    <property type="component" value="Unassembled WGS sequence"/>
</dbReference>
<keyword evidence="1" id="KW-0805">Transcription regulation</keyword>
<evidence type="ECO:0000256" key="1">
    <source>
        <dbReference type="ARBA" id="ARBA00023015"/>
    </source>
</evidence>
<reference evidence="5" key="1">
    <citation type="submission" date="2023-03" db="EMBL/GenBank/DDBJ databases">
        <title>Amycolatopsis taiwanensis NBRC 103393.</title>
        <authorList>
            <person name="Ichikawa N."/>
            <person name="Sato H."/>
            <person name="Tonouchi N."/>
        </authorList>
    </citation>
    <scope>NUCLEOTIDE SEQUENCE</scope>
    <source>
        <strain evidence="5">NBRC 103393</strain>
    </source>
</reference>
<evidence type="ECO:0000256" key="2">
    <source>
        <dbReference type="ARBA" id="ARBA00023125"/>
    </source>
</evidence>
<proteinExistence type="predicted"/>
<keyword evidence="2" id="KW-0238">DNA-binding</keyword>
<evidence type="ECO:0000313" key="6">
    <source>
        <dbReference type="Proteomes" id="UP001165136"/>
    </source>
</evidence>
<evidence type="ECO:0000259" key="4">
    <source>
        <dbReference type="PROSITE" id="PS50995"/>
    </source>
</evidence>
<keyword evidence="6" id="KW-1185">Reference proteome</keyword>
<dbReference type="PANTHER" id="PTHR33164:SF64">
    <property type="entry name" value="TRANSCRIPTIONAL REGULATOR SLYA"/>
    <property type="match status" value="1"/>
</dbReference>